<dbReference type="InterPro" id="IPR049161">
    <property type="entry name" value="GH59_cat"/>
</dbReference>
<comment type="caution">
    <text evidence="2">The sequence shown here is derived from an EMBL/GenBank/DDBJ whole genome shotgun (WGS) entry which is preliminary data.</text>
</comment>
<dbReference type="Pfam" id="PF02057">
    <property type="entry name" value="Glyco_hydro_59"/>
    <property type="match status" value="1"/>
</dbReference>
<dbReference type="PANTHER" id="PTHR15172">
    <property type="entry name" value="GALACTOCEREBROSIDASE"/>
    <property type="match status" value="1"/>
</dbReference>
<protein>
    <recommendedName>
        <fullName evidence="1">Glycosyl hydrolase family 59 catalytic domain-containing protein</fullName>
    </recommendedName>
</protein>
<gene>
    <name evidence="2" type="ORF">RRG08_055807</name>
</gene>
<dbReference type="Gene3D" id="3.20.20.80">
    <property type="entry name" value="Glycosidases"/>
    <property type="match status" value="1"/>
</dbReference>
<feature type="non-terminal residue" evidence="2">
    <location>
        <position position="1"/>
    </location>
</feature>
<dbReference type="PANTHER" id="PTHR15172:SF1">
    <property type="entry name" value="GALACTOCEREBROSIDASE"/>
    <property type="match status" value="1"/>
</dbReference>
<dbReference type="GO" id="GO:0004336">
    <property type="term" value="F:galactosylceramidase activity"/>
    <property type="evidence" value="ECO:0007669"/>
    <property type="project" value="InterPro"/>
</dbReference>
<sequence length="59" mass="6625">MRISKTLRAEKVSKKASSKLLINYPEKQRSEALDFLFKPNFGASLQILKVEIGGDIQST</sequence>
<organism evidence="2 3">
    <name type="scientific">Elysia crispata</name>
    <name type="common">lettuce slug</name>
    <dbReference type="NCBI Taxonomy" id="231223"/>
    <lineage>
        <taxon>Eukaryota</taxon>
        <taxon>Metazoa</taxon>
        <taxon>Spiralia</taxon>
        <taxon>Lophotrochozoa</taxon>
        <taxon>Mollusca</taxon>
        <taxon>Gastropoda</taxon>
        <taxon>Heterobranchia</taxon>
        <taxon>Euthyneura</taxon>
        <taxon>Panpulmonata</taxon>
        <taxon>Sacoglossa</taxon>
        <taxon>Placobranchoidea</taxon>
        <taxon>Plakobranchidae</taxon>
        <taxon>Elysia</taxon>
    </lineage>
</organism>
<dbReference type="AlphaFoldDB" id="A0AAE1CKX6"/>
<evidence type="ECO:0000259" key="1">
    <source>
        <dbReference type="Pfam" id="PF02057"/>
    </source>
</evidence>
<name>A0AAE1CKX6_9GAST</name>
<proteinExistence type="predicted"/>
<feature type="domain" description="Glycosyl hydrolase family 59 catalytic" evidence="1">
    <location>
        <begin position="14"/>
        <end position="59"/>
    </location>
</feature>
<evidence type="ECO:0000313" key="3">
    <source>
        <dbReference type="Proteomes" id="UP001283361"/>
    </source>
</evidence>
<dbReference type="Proteomes" id="UP001283361">
    <property type="component" value="Unassembled WGS sequence"/>
</dbReference>
<dbReference type="GO" id="GO:0005764">
    <property type="term" value="C:lysosome"/>
    <property type="evidence" value="ECO:0007669"/>
    <property type="project" value="TreeGrafter"/>
</dbReference>
<accession>A0AAE1CKX6</accession>
<dbReference type="GO" id="GO:0006683">
    <property type="term" value="P:galactosylceramide catabolic process"/>
    <property type="evidence" value="ECO:0007669"/>
    <property type="project" value="InterPro"/>
</dbReference>
<dbReference type="EMBL" id="JAWDGP010007814">
    <property type="protein sequence ID" value="KAK3703903.1"/>
    <property type="molecule type" value="Genomic_DNA"/>
</dbReference>
<dbReference type="InterPro" id="IPR001286">
    <property type="entry name" value="Glyco_hydro_59"/>
</dbReference>
<evidence type="ECO:0000313" key="2">
    <source>
        <dbReference type="EMBL" id="KAK3703903.1"/>
    </source>
</evidence>
<keyword evidence="3" id="KW-1185">Reference proteome</keyword>
<reference evidence="2" key="1">
    <citation type="journal article" date="2023" name="G3 (Bethesda)">
        <title>A reference genome for the long-term kleptoplast-retaining sea slug Elysia crispata morphotype clarki.</title>
        <authorList>
            <person name="Eastman K.E."/>
            <person name="Pendleton A.L."/>
            <person name="Shaikh M.A."/>
            <person name="Suttiyut T."/>
            <person name="Ogas R."/>
            <person name="Tomko P."/>
            <person name="Gavelis G."/>
            <person name="Widhalm J.R."/>
            <person name="Wisecaver J.H."/>
        </authorList>
    </citation>
    <scope>NUCLEOTIDE SEQUENCE</scope>
    <source>
        <strain evidence="2">ECLA1</strain>
    </source>
</reference>
<dbReference type="GO" id="GO:0016020">
    <property type="term" value="C:membrane"/>
    <property type="evidence" value="ECO:0007669"/>
    <property type="project" value="GOC"/>
</dbReference>